<dbReference type="InterPro" id="IPR001466">
    <property type="entry name" value="Beta-lactam-related"/>
</dbReference>
<dbReference type="PANTHER" id="PTHR43283">
    <property type="entry name" value="BETA-LACTAMASE-RELATED"/>
    <property type="match status" value="1"/>
</dbReference>
<dbReference type="Pfam" id="PF00144">
    <property type="entry name" value="Beta-lactamase"/>
    <property type="match status" value="1"/>
</dbReference>
<keyword evidence="2" id="KW-0378">Hydrolase</keyword>
<evidence type="ECO:0000313" key="2">
    <source>
        <dbReference type="EMBL" id="CUN50612.1"/>
    </source>
</evidence>
<evidence type="ECO:0000259" key="1">
    <source>
        <dbReference type="Pfam" id="PF00144"/>
    </source>
</evidence>
<dbReference type="PANTHER" id="PTHR43283:SF3">
    <property type="entry name" value="BETA-LACTAMASE FAMILY PROTEIN (AFU_ORTHOLOGUE AFUA_5G07500)"/>
    <property type="match status" value="1"/>
</dbReference>
<dbReference type="eggNOG" id="COG1680">
    <property type="taxonomic scope" value="Bacteria"/>
</dbReference>
<feature type="domain" description="Beta-lactamase-related" evidence="1">
    <location>
        <begin position="9"/>
        <end position="375"/>
    </location>
</feature>
<dbReference type="InterPro" id="IPR012338">
    <property type="entry name" value="Beta-lactam/transpept-like"/>
</dbReference>
<dbReference type="EC" id="3.1.1.-" evidence="2"/>
<dbReference type="AlphaFoldDB" id="A0A173XFJ4"/>
<reference evidence="2 3" key="1">
    <citation type="submission" date="2015-09" db="EMBL/GenBank/DDBJ databases">
        <authorList>
            <consortium name="Pathogen Informatics"/>
        </authorList>
    </citation>
    <scope>NUCLEOTIDE SEQUENCE [LARGE SCALE GENOMIC DNA]</scope>
    <source>
        <strain evidence="2 3">2789STDY5834863</strain>
    </source>
</reference>
<sequence length="395" mass="44099">MDIKEKISKVMKQAVDHCEVMGVNLLVEKGGEELLYCEEGMADRENRRLISRDTIFCLYSQTKPVTAACAMILMERGLLDPGEFVSEYLPSYSELKTADVHGTSPAKQPLRIIDLLNMTSGLVYPDDCTEPGKAADKVFAEACDRLDTDRPMTTRELADRLARCPLAFEPGTGWRYGTSADVLGAVIEVISGKKLSEFMQDELFAPLEMKDTAFWVPAEKQGRLAKAYETVTAEDGSKSMQLYTGNNLAVRNDMAKPPAYEAGGAGLASTLDDYMKFARMLRNGGRAGKREILKPETVRYMCSGQLLPVRQQDFDQWIGLDGFSYGNLMRVCKNPSQAVMFAREGEYGWDGWLGMYFANFPKEDMTILMGMQKKDAGTFPLTRKLRNVVISEYLG</sequence>
<accession>A0A173XFJ4</accession>
<organism evidence="2 3">
    <name type="scientific">Blautia wexlerae</name>
    <dbReference type="NCBI Taxonomy" id="418240"/>
    <lineage>
        <taxon>Bacteria</taxon>
        <taxon>Bacillati</taxon>
        <taxon>Bacillota</taxon>
        <taxon>Clostridia</taxon>
        <taxon>Lachnospirales</taxon>
        <taxon>Lachnospiraceae</taxon>
        <taxon>Blautia</taxon>
    </lineage>
</organism>
<name>A0A173XFJ4_9FIRM</name>
<protein>
    <submittedName>
        <fullName evidence="2">Esterase estB</fullName>
        <ecNumber evidence="2">3.1.1.-</ecNumber>
    </submittedName>
</protein>
<dbReference type="Gene3D" id="3.40.710.10">
    <property type="entry name" value="DD-peptidase/beta-lactamase superfamily"/>
    <property type="match status" value="1"/>
</dbReference>
<gene>
    <name evidence="2" type="primary">estB</name>
    <name evidence="2" type="ORF">ERS852478_00309</name>
</gene>
<dbReference type="RefSeq" id="WP_055199562.1">
    <property type="nucleotide sequence ID" value="NZ_JBCOSN010000034.1"/>
</dbReference>
<dbReference type="InterPro" id="IPR050789">
    <property type="entry name" value="Diverse_Enzym_Activities"/>
</dbReference>
<dbReference type="GO" id="GO:0016787">
    <property type="term" value="F:hydrolase activity"/>
    <property type="evidence" value="ECO:0007669"/>
    <property type="project" value="UniProtKB-KW"/>
</dbReference>
<dbReference type="SUPFAM" id="SSF56601">
    <property type="entry name" value="beta-lactamase/transpeptidase-like"/>
    <property type="match status" value="1"/>
</dbReference>
<dbReference type="Proteomes" id="UP000095431">
    <property type="component" value="Unassembled WGS sequence"/>
</dbReference>
<dbReference type="EMBL" id="CYZN01000002">
    <property type="protein sequence ID" value="CUN50612.1"/>
    <property type="molecule type" value="Genomic_DNA"/>
</dbReference>
<proteinExistence type="predicted"/>
<evidence type="ECO:0000313" key="3">
    <source>
        <dbReference type="Proteomes" id="UP000095431"/>
    </source>
</evidence>